<evidence type="ECO:0000256" key="1">
    <source>
        <dbReference type="ARBA" id="ARBA00022679"/>
    </source>
</evidence>
<sequence length="191" mass="21867">MIWWPSEVPTLTYGYITLRPSRESDIESIFQACQDPLISHFTTVPPHYTIEHAQSFVREMDPEGLRNKREIRFIIESNHGASSAFAGAISFHSPNFHNKVTEIGYWIAKEHRAKSVATNAVKLLTNFGFETMGWNRIEAMIDHDNEASKKVITRVGYEHEGLMRERVLRADGTLIDMDAYGVLQKNWTGLN</sequence>
<name>A0A094QB21_9ZZZZ</name>
<evidence type="ECO:0000256" key="3">
    <source>
        <dbReference type="ARBA" id="ARBA00038502"/>
    </source>
</evidence>
<comment type="caution">
    <text evidence="5">The sequence shown here is derived from an EMBL/GenBank/DDBJ whole genome shotgun (WGS) entry which is preliminary data.</text>
</comment>
<keyword evidence="2" id="KW-0012">Acyltransferase</keyword>
<evidence type="ECO:0000313" key="5">
    <source>
        <dbReference type="EMBL" id="KGA20597.1"/>
    </source>
</evidence>
<dbReference type="PANTHER" id="PTHR43792:SF8">
    <property type="entry name" value="[RIBOSOMAL PROTEIN US5]-ALANINE N-ACETYLTRANSFERASE"/>
    <property type="match status" value="1"/>
</dbReference>
<accession>A0A094QB21</accession>
<protein>
    <recommendedName>
        <fullName evidence="4">N-acetyltransferase domain-containing protein</fullName>
    </recommendedName>
</protein>
<gene>
    <name evidence="5" type="ORF">GM50_1125</name>
</gene>
<dbReference type="GO" id="GO:0016747">
    <property type="term" value="F:acyltransferase activity, transferring groups other than amino-acyl groups"/>
    <property type="evidence" value="ECO:0007669"/>
    <property type="project" value="InterPro"/>
</dbReference>
<proteinExistence type="inferred from homology"/>
<dbReference type="PANTHER" id="PTHR43792">
    <property type="entry name" value="GNAT FAMILY, PUTATIVE (AFU_ORTHOLOGUE AFUA_3G00765)-RELATED-RELATED"/>
    <property type="match status" value="1"/>
</dbReference>
<dbReference type="InterPro" id="IPR016181">
    <property type="entry name" value="Acyl_CoA_acyltransferase"/>
</dbReference>
<keyword evidence="1" id="KW-0808">Transferase</keyword>
<dbReference type="InterPro" id="IPR051531">
    <property type="entry name" value="N-acetyltransferase"/>
</dbReference>
<dbReference type="PROSITE" id="PS51186">
    <property type="entry name" value="GNAT"/>
    <property type="match status" value="1"/>
</dbReference>
<organism evidence="5">
    <name type="scientific">freshwater metagenome</name>
    <dbReference type="NCBI Taxonomy" id="449393"/>
    <lineage>
        <taxon>unclassified sequences</taxon>
        <taxon>metagenomes</taxon>
        <taxon>ecological metagenomes</taxon>
    </lineage>
</organism>
<comment type="similarity">
    <text evidence="3">Belongs to the acetyltransferase family. RimJ subfamily.</text>
</comment>
<dbReference type="SUPFAM" id="SSF55729">
    <property type="entry name" value="Acyl-CoA N-acyltransferases (Nat)"/>
    <property type="match status" value="1"/>
</dbReference>
<dbReference type="AlphaFoldDB" id="A0A094QB21"/>
<dbReference type="EMBL" id="JNSK01000002">
    <property type="protein sequence ID" value="KGA20597.1"/>
    <property type="molecule type" value="Genomic_DNA"/>
</dbReference>
<feature type="domain" description="N-acetyltransferase" evidence="4">
    <location>
        <begin position="16"/>
        <end position="180"/>
    </location>
</feature>
<evidence type="ECO:0000256" key="2">
    <source>
        <dbReference type="ARBA" id="ARBA00023315"/>
    </source>
</evidence>
<dbReference type="Gene3D" id="3.40.630.30">
    <property type="match status" value="1"/>
</dbReference>
<reference evidence="5" key="1">
    <citation type="submission" date="2014-05" db="EMBL/GenBank/DDBJ databases">
        <title>Key roles for freshwater Actinobacteria revealed by deep metagenomic sequencing.</title>
        <authorList>
            <person name="Ghai R."/>
            <person name="Mizuno C.M."/>
            <person name="Picazo A."/>
            <person name="Camacho A."/>
            <person name="Rodriguez-Valera F."/>
        </authorList>
    </citation>
    <scope>NUCLEOTIDE SEQUENCE</scope>
</reference>
<evidence type="ECO:0000259" key="4">
    <source>
        <dbReference type="PROSITE" id="PS51186"/>
    </source>
</evidence>
<dbReference type="InterPro" id="IPR000182">
    <property type="entry name" value="GNAT_dom"/>
</dbReference>
<dbReference type="Pfam" id="PF13302">
    <property type="entry name" value="Acetyltransf_3"/>
    <property type="match status" value="1"/>
</dbReference>